<gene>
    <name evidence="2" type="ORF">K4G66_12990</name>
</gene>
<keyword evidence="1" id="KW-0812">Transmembrane</keyword>
<dbReference type="EMBL" id="CP120682">
    <property type="protein sequence ID" value="WKN39609.1"/>
    <property type="molecule type" value="Genomic_DNA"/>
</dbReference>
<feature type="transmembrane region" description="Helical" evidence="1">
    <location>
        <begin position="12"/>
        <end position="32"/>
    </location>
</feature>
<evidence type="ECO:0000256" key="1">
    <source>
        <dbReference type="SAM" id="Phobius"/>
    </source>
</evidence>
<organism evidence="2">
    <name type="scientific">Roseihalotalea indica</name>
    <dbReference type="NCBI Taxonomy" id="2867963"/>
    <lineage>
        <taxon>Bacteria</taxon>
        <taxon>Pseudomonadati</taxon>
        <taxon>Bacteroidota</taxon>
        <taxon>Cytophagia</taxon>
        <taxon>Cytophagales</taxon>
        <taxon>Catalimonadaceae</taxon>
        <taxon>Roseihalotalea</taxon>
    </lineage>
</organism>
<feature type="transmembrane region" description="Helical" evidence="1">
    <location>
        <begin position="79"/>
        <end position="100"/>
    </location>
</feature>
<name>A0AA49JHT5_9BACT</name>
<accession>A0AA49JHT5</accession>
<keyword evidence="1" id="KW-0472">Membrane</keyword>
<sequence length="101" mass="11833">MKRAVLLGRILYREFVVYNLIFTAAAIPWLVLYGPGSYMAIIWIKLIGFALAATFYWIFCSNRLLFFYNLHLNRQQLLAIALVMDAVQTFLVLFFINFFLP</sequence>
<reference evidence="2" key="2">
    <citation type="journal article" date="2024" name="Antonie Van Leeuwenhoek">
        <title>Roseihalotalea indica gen. nov., sp. nov., a halophilic Bacteroidetes from mesopelagic Southwest Indian Ocean with higher carbohydrate metabolic potential.</title>
        <authorList>
            <person name="Chen B."/>
            <person name="Zhang M."/>
            <person name="Lin D."/>
            <person name="Ye J."/>
            <person name="Tang K."/>
        </authorList>
    </citation>
    <scope>NUCLEOTIDE SEQUENCE</scope>
    <source>
        <strain evidence="2">TK19036</strain>
    </source>
</reference>
<protein>
    <submittedName>
        <fullName evidence="2">Uncharacterized protein</fullName>
    </submittedName>
</protein>
<proteinExistence type="predicted"/>
<keyword evidence="1" id="KW-1133">Transmembrane helix</keyword>
<feature type="transmembrane region" description="Helical" evidence="1">
    <location>
        <begin position="38"/>
        <end position="59"/>
    </location>
</feature>
<evidence type="ECO:0000313" key="2">
    <source>
        <dbReference type="EMBL" id="WKN39609.1"/>
    </source>
</evidence>
<reference evidence="2" key="1">
    <citation type="journal article" date="2023" name="Comput. Struct. Biotechnol. J.">
        <title>Discovery of a novel marine Bacteroidetes with a rich repertoire of carbohydrate-active enzymes.</title>
        <authorList>
            <person name="Chen B."/>
            <person name="Liu G."/>
            <person name="Chen Q."/>
            <person name="Wang H."/>
            <person name="Liu L."/>
            <person name="Tang K."/>
        </authorList>
    </citation>
    <scope>NUCLEOTIDE SEQUENCE</scope>
    <source>
        <strain evidence="2">TK19036</strain>
    </source>
</reference>
<dbReference type="AlphaFoldDB" id="A0AA49JHT5"/>